<dbReference type="Proteomes" id="UP000005206">
    <property type="component" value="Chromosome 7"/>
</dbReference>
<proteinExistence type="predicted"/>
<dbReference type="AlphaFoldDB" id="C7ZLM9"/>
<dbReference type="eggNOG" id="ENOG502SHG8">
    <property type="taxonomic scope" value="Eukaryota"/>
</dbReference>
<dbReference type="InterPro" id="IPR010730">
    <property type="entry name" value="HET"/>
</dbReference>
<gene>
    <name evidence="2" type="ORF">NECHADRAFT_18017</name>
</gene>
<feature type="domain" description="Heterokaryon incompatibility" evidence="1">
    <location>
        <begin position="22"/>
        <end position="118"/>
    </location>
</feature>
<evidence type="ECO:0000313" key="3">
    <source>
        <dbReference type="Proteomes" id="UP000005206"/>
    </source>
</evidence>
<feature type="non-terminal residue" evidence="2">
    <location>
        <position position="296"/>
    </location>
</feature>
<keyword evidence="3" id="KW-1185">Reference proteome</keyword>
<dbReference type="OMA" id="RWERDEM"/>
<dbReference type="EMBL" id="GG698946">
    <property type="protein sequence ID" value="EEU35058.1"/>
    <property type="molecule type" value="Genomic_DNA"/>
</dbReference>
<dbReference type="HOGENOM" id="CLU_000288_138_0_1"/>
<dbReference type="GeneID" id="9679235"/>
<evidence type="ECO:0000313" key="2">
    <source>
        <dbReference type="EMBL" id="EEU35058.1"/>
    </source>
</evidence>
<reference evidence="2 3" key="1">
    <citation type="journal article" date="2009" name="PLoS Genet.">
        <title>The genome of Nectria haematococca: contribution of supernumerary chromosomes to gene expansion.</title>
        <authorList>
            <person name="Coleman J.J."/>
            <person name="Rounsley S.D."/>
            <person name="Rodriguez-Carres M."/>
            <person name="Kuo A."/>
            <person name="Wasmann C.C."/>
            <person name="Grimwood J."/>
            <person name="Schmutz J."/>
            <person name="Taga M."/>
            <person name="White G.J."/>
            <person name="Zhou S."/>
            <person name="Schwartz D.C."/>
            <person name="Freitag M."/>
            <person name="Ma L.J."/>
            <person name="Danchin E.G."/>
            <person name="Henrissat B."/>
            <person name="Coutinho P.M."/>
            <person name="Nelson D.R."/>
            <person name="Straney D."/>
            <person name="Napoli C.A."/>
            <person name="Barker B.M."/>
            <person name="Gribskov M."/>
            <person name="Rep M."/>
            <person name="Kroken S."/>
            <person name="Molnar I."/>
            <person name="Rensing C."/>
            <person name="Kennell J.C."/>
            <person name="Zamora J."/>
            <person name="Farman M.L."/>
            <person name="Selker E.U."/>
            <person name="Salamov A."/>
            <person name="Shapiro H."/>
            <person name="Pangilinan J."/>
            <person name="Lindquist E."/>
            <person name="Lamers C."/>
            <person name="Grigoriev I.V."/>
            <person name="Geiser D.M."/>
            <person name="Covert S.F."/>
            <person name="Temporini E."/>
            <person name="Vanetten H.D."/>
        </authorList>
    </citation>
    <scope>NUCLEOTIDE SEQUENCE [LARGE SCALE GENOMIC DNA]</scope>
    <source>
        <strain evidence="3">ATCC MYA-4622 / CBS 123669 / FGSC 9596 / NRRL 45880 / 77-13-4</strain>
    </source>
</reference>
<accession>C7ZLM9</accession>
<evidence type="ECO:0000259" key="1">
    <source>
        <dbReference type="Pfam" id="PF06985"/>
    </source>
</evidence>
<dbReference type="Pfam" id="PF06985">
    <property type="entry name" value="HET"/>
    <property type="match status" value="1"/>
</dbReference>
<protein>
    <recommendedName>
        <fullName evidence="1">Heterokaryon incompatibility domain-containing protein</fullName>
    </recommendedName>
</protein>
<dbReference type="InParanoid" id="C7ZLM9"/>
<dbReference type="VEuPathDB" id="FungiDB:NECHADRAFT_18017"/>
<sequence>MRLINTENLHIQSFPGPELPKYAILSHTWTNDEPTLADAQGGLLGTSSKAGCRKVRDFCRLARQDGFYFAWADTCCIDKTSSSELTESINSMFQWYASADICYVYLADLGSDASSDTMASCRWFKRGWTLQELIAPSTLRFYDNEWNLHGSKMEFADQLLQITNIHEAVLRDRASLPMIPVGRRMSWAANRQTTRPEDMAYCLMGIFDVNMPLIYGEGRKAFIRLQEEIMKNDNDLSIFLWRSAPGPKYRGILAEDPSEFACASRLRAGVAGMDSPQSTMTNKGVKIKVALADNNQ</sequence>
<dbReference type="PANTHER" id="PTHR10622:SF12">
    <property type="entry name" value="HET DOMAIN-CONTAINING PROTEIN"/>
    <property type="match status" value="1"/>
</dbReference>
<name>C7ZLM9_FUSV7</name>
<dbReference type="PANTHER" id="PTHR10622">
    <property type="entry name" value="HET DOMAIN-CONTAINING PROTEIN"/>
    <property type="match status" value="1"/>
</dbReference>
<dbReference type="KEGG" id="nhe:NECHADRAFT_18017"/>
<organism evidence="2 3">
    <name type="scientific">Fusarium vanettenii (strain ATCC MYA-4622 / CBS 123669 / FGSC 9596 / NRRL 45880 / 77-13-4)</name>
    <name type="common">Fusarium solani subsp. pisi</name>
    <dbReference type="NCBI Taxonomy" id="660122"/>
    <lineage>
        <taxon>Eukaryota</taxon>
        <taxon>Fungi</taxon>
        <taxon>Dikarya</taxon>
        <taxon>Ascomycota</taxon>
        <taxon>Pezizomycotina</taxon>
        <taxon>Sordariomycetes</taxon>
        <taxon>Hypocreomycetidae</taxon>
        <taxon>Hypocreales</taxon>
        <taxon>Nectriaceae</taxon>
        <taxon>Fusarium</taxon>
        <taxon>Fusarium solani species complex</taxon>
        <taxon>Fusarium vanettenii</taxon>
    </lineage>
</organism>
<dbReference type="RefSeq" id="XP_003040771.1">
    <property type="nucleotide sequence ID" value="XM_003040725.1"/>
</dbReference>
<dbReference type="OrthoDB" id="20872at2759"/>
<dbReference type="STRING" id="660122.C7ZLM9"/>